<dbReference type="AlphaFoldDB" id="A0A7E4UXQ8"/>
<keyword evidence="1" id="KW-0812">Transmembrane</keyword>
<evidence type="ECO:0000313" key="2">
    <source>
        <dbReference type="Proteomes" id="UP000492821"/>
    </source>
</evidence>
<keyword evidence="1" id="KW-0472">Membrane</keyword>
<dbReference type="Proteomes" id="UP000492821">
    <property type="component" value="Unassembled WGS sequence"/>
</dbReference>
<keyword evidence="1" id="KW-1133">Transmembrane helix</keyword>
<feature type="transmembrane region" description="Helical" evidence="1">
    <location>
        <begin position="142"/>
        <end position="167"/>
    </location>
</feature>
<keyword evidence="2" id="KW-1185">Reference proteome</keyword>
<evidence type="ECO:0000256" key="1">
    <source>
        <dbReference type="SAM" id="Phobius"/>
    </source>
</evidence>
<reference evidence="3" key="2">
    <citation type="submission" date="2020-10" db="UniProtKB">
        <authorList>
            <consortium name="WormBaseParasite"/>
        </authorList>
    </citation>
    <scope>IDENTIFICATION</scope>
</reference>
<proteinExistence type="predicted"/>
<protein>
    <submittedName>
        <fullName evidence="3">CUB domain-containing protein</fullName>
    </submittedName>
</protein>
<accession>A0A7E4UXQ8</accession>
<reference evidence="2" key="1">
    <citation type="journal article" date="2013" name="Genetics">
        <title>The draft genome and transcriptome of Panagrellus redivivus are shaped by the harsh demands of a free-living lifestyle.</title>
        <authorList>
            <person name="Srinivasan J."/>
            <person name="Dillman A.R."/>
            <person name="Macchietto M.G."/>
            <person name="Heikkinen L."/>
            <person name="Lakso M."/>
            <person name="Fracchia K.M."/>
            <person name="Antoshechkin I."/>
            <person name="Mortazavi A."/>
            <person name="Wong G."/>
            <person name="Sternberg P.W."/>
        </authorList>
    </citation>
    <scope>NUCLEOTIDE SEQUENCE [LARGE SCALE GENOMIC DNA]</scope>
    <source>
        <strain evidence="2">MT8872</strain>
    </source>
</reference>
<name>A0A7E4UXQ8_PANRE</name>
<organism evidence="2 3">
    <name type="scientific">Panagrellus redivivus</name>
    <name type="common">Microworm</name>
    <dbReference type="NCBI Taxonomy" id="6233"/>
    <lineage>
        <taxon>Eukaryota</taxon>
        <taxon>Metazoa</taxon>
        <taxon>Ecdysozoa</taxon>
        <taxon>Nematoda</taxon>
        <taxon>Chromadorea</taxon>
        <taxon>Rhabditida</taxon>
        <taxon>Tylenchina</taxon>
        <taxon>Panagrolaimomorpha</taxon>
        <taxon>Panagrolaimoidea</taxon>
        <taxon>Panagrolaimidae</taxon>
        <taxon>Panagrellus</taxon>
    </lineage>
</organism>
<dbReference type="WBParaSite" id="Pan_g14100.t1">
    <property type="protein sequence ID" value="Pan_g14100.t1"/>
    <property type="gene ID" value="Pan_g14100"/>
</dbReference>
<sequence>MTIERGWFSRKTKYSLECGPYPRRKYFASHNVIKSLFSGIETSIGNGNLTTPIIPWVYHSVPNSVPSRGNGRTSYYCSEVKIKVTDGYVDYHVAWSAMGFPSEPYDDIFFTPTTTTSATTQSQDHIDFKTTPPEAVTNKASLMIGLTCAIGGILVMVAAGVLFFIGFRLGQWYAKKAALK</sequence>
<evidence type="ECO:0000313" key="3">
    <source>
        <dbReference type="WBParaSite" id="Pan_g14100.t1"/>
    </source>
</evidence>